<dbReference type="SMART" id="SM00264">
    <property type="entry name" value="BAG"/>
    <property type="match status" value="1"/>
</dbReference>
<dbReference type="SUPFAM" id="SSF63491">
    <property type="entry name" value="BAG domain"/>
    <property type="match status" value="1"/>
</dbReference>
<dbReference type="GO" id="GO:0050821">
    <property type="term" value="P:protein stabilization"/>
    <property type="evidence" value="ECO:0007669"/>
    <property type="project" value="TreeGrafter"/>
</dbReference>
<dbReference type="AlphaFoldDB" id="A0A3N0XM85"/>
<keyword evidence="1" id="KW-0143">Chaperone</keyword>
<organism evidence="4 5">
    <name type="scientific">Anabarilius grahami</name>
    <name type="common">Kanglang fish</name>
    <name type="synonym">Barilius grahami</name>
    <dbReference type="NCBI Taxonomy" id="495550"/>
    <lineage>
        <taxon>Eukaryota</taxon>
        <taxon>Metazoa</taxon>
        <taxon>Chordata</taxon>
        <taxon>Craniata</taxon>
        <taxon>Vertebrata</taxon>
        <taxon>Euteleostomi</taxon>
        <taxon>Actinopterygii</taxon>
        <taxon>Neopterygii</taxon>
        <taxon>Teleostei</taxon>
        <taxon>Ostariophysi</taxon>
        <taxon>Cypriniformes</taxon>
        <taxon>Xenocyprididae</taxon>
        <taxon>Xenocypridinae</taxon>
        <taxon>Xenocypridinae incertae sedis</taxon>
        <taxon>Anabarilius</taxon>
    </lineage>
</organism>
<evidence type="ECO:0000256" key="2">
    <source>
        <dbReference type="SAM" id="MobiDB-lite"/>
    </source>
</evidence>
<dbReference type="Gene3D" id="1.20.58.120">
    <property type="entry name" value="BAG domain"/>
    <property type="match status" value="1"/>
</dbReference>
<reference evidence="4 5" key="1">
    <citation type="submission" date="2018-10" db="EMBL/GenBank/DDBJ databases">
        <title>Genome assembly for a Yunnan-Guizhou Plateau 3E fish, Anabarilius grahami (Regan), and its evolutionary and genetic applications.</title>
        <authorList>
            <person name="Jiang W."/>
        </authorList>
    </citation>
    <scope>NUCLEOTIDE SEQUENCE [LARGE SCALE GENOMIC DNA]</scope>
    <source>
        <strain evidence="4">AG-KIZ</strain>
        <tissue evidence="4">Muscle</tissue>
    </source>
</reference>
<dbReference type="GO" id="GO:0005829">
    <property type="term" value="C:cytosol"/>
    <property type="evidence" value="ECO:0007669"/>
    <property type="project" value="TreeGrafter"/>
</dbReference>
<dbReference type="InterPro" id="IPR039773">
    <property type="entry name" value="BAG_chaperone_regulator"/>
</dbReference>
<sequence>MAFDSVGSDRGGGEAAWIMHQQMQSDPKSSWPSSYNSENNNWNNGMESQYPGYSNYWYPQSHTAGPYGNSYPPGTEVNGQASYNHQAMSAYPNGVYSPAQYSTSMLHPSNPFYCSDQVPSRQPQYHNQTCPEQNVRGSAPPPYPVTHCQGAPGYPAGSYPHYGEGCPPNAPYPNQQPMLSRPQHEAWSHSGGYGPTPPQQQWPSNTQTPHGHYGNHVRPPHPPPWQGPAPPPYEHKISSKRACKEAVTNSDQIVEMGILESRTLSLAQLTLTRVEADIFSGIPRVTGFPWDSCRMGVIFAINHGIWTDPPYHSQPHMHPRNQPPGSKPRASTPNPTPPPKPAQFSAPPQIYTKGPSGGGGPEIKPAQNEQPPTSSRPGSSTPAPLSDNPSLARVQLVLARVQLLQEDVDEFVGKKTEKSYRCLEELLTKELLELDSVETNGQDVVRQARKEAVQKIQAILDRLEKKAF</sequence>
<dbReference type="PROSITE" id="PS51035">
    <property type="entry name" value="BAG"/>
    <property type="match status" value="1"/>
</dbReference>
<feature type="region of interest" description="Disordered" evidence="2">
    <location>
        <begin position="1"/>
        <end position="42"/>
    </location>
</feature>
<keyword evidence="5" id="KW-1185">Reference proteome</keyword>
<dbReference type="GO" id="GO:0051087">
    <property type="term" value="F:protein-folding chaperone binding"/>
    <property type="evidence" value="ECO:0007669"/>
    <property type="project" value="InterPro"/>
</dbReference>
<feature type="region of interest" description="Disordered" evidence="2">
    <location>
        <begin position="310"/>
        <end position="388"/>
    </location>
</feature>
<feature type="compositionally biased region" description="Low complexity" evidence="2">
    <location>
        <begin position="25"/>
        <end position="42"/>
    </location>
</feature>
<evidence type="ECO:0000313" key="4">
    <source>
        <dbReference type="EMBL" id="ROI69450.1"/>
    </source>
</evidence>
<evidence type="ECO:0000313" key="5">
    <source>
        <dbReference type="Proteomes" id="UP000281406"/>
    </source>
</evidence>
<dbReference type="InterPro" id="IPR036533">
    <property type="entry name" value="BAG_dom_sf"/>
</dbReference>
<dbReference type="GO" id="GO:0005634">
    <property type="term" value="C:nucleus"/>
    <property type="evidence" value="ECO:0007669"/>
    <property type="project" value="TreeGrafter"/>
</dbReference>
<feature type="compositionally biased region" description="Pro residues" evidence="2">
    <location>
        <begin position="220"/>
        <end position="232"/>
    </location>
</feature>
<name>A0A3N0XM85_ANAGA</name>
<comment type="caution">
    <text evidence="4">The sequence shown here is derived from an EMBL/GenBank/DDBJ whole genome shotgun (WGS) entry which is preliminary data.</text>
</comment>
<feature type="region of interest" description="Disordered" evidence="2">
    <location>
        <begin position="167"/>
        <end position="243"/>
    </location>
</feature>
<dbReference type="GO" id="GO:0016020">
    <property type="term" value="C:membrane"/>
    <property type="evidence" value="ECO:0007669"/>
    <property type="project" value="TreeGrafter"/>
</dbReference>
<dbReference type="OrthoDB" id="8614100at2759"/>
<dbReference type="EMBL" id="RJVU01069537">
    <property type="protein sequence ID" value="ROI69450.1"/>
    <property type="molecule type" value="Genomic_DNA"/>
</dbReference>
<dbReference type="GO" id="GO:0000774">
    <property type="term" value="F:adenyl-nucleotide exchange factor activity"/>
    <property type="evidence" value="ECO:0007669"/>
    <property type="project" value="TreeGrafter"/>
</dbReference>
<gene>
    <name evidence="4" type="ORF">DPX16_14390</name>
</gene>
<feature type="domain" description="BAG" evidence="3">
    <location>
        <begin position="390"/>
        <end position="467"/>
    </location>
</feature>
<dbReference type="Proteomes" id="UP000281406">
    <property type="component" value="Unassembled WGS sequence"/>
</dbReference>
<dbReference type="Pfam" id="PF02179">
    <property type="entry name" value="BAG"/>
    <property type="match status" value="1"/>
</dbReference>
<dbReference type="InterPro" id="IPR003103">
    <property type="entry name" value="BAG_domain"/>
</dbReference>
<dbReference type="PANTHER" id="PTHR12329">
    <property type="entry name" value="BCL2-ASSOCIATED ATHANOGENE"/>
    <property type="match status" value="1"/>
</dbReference>
<dbReference type="PANTHER" id="PTHR12329:SF10">
    <property type="entry name" value="BAG FAMILY MOLECULAR CHAPERONE REGULATOR 4"/>
    <property type="match status" value="1"/>
</dbReference>
<accession>A0A3N0XM85</accession>
<evidence type="ECO:0000256" key="1">
    <source>
        <dbReference type="ARBA" id="ARBA00023186"/>
    </source>
</evidence>
<protein>
    <submittedName>
        <fullName evidence="4">BAG family molecular chaperone regulator 4</fullName>
    </submittedName>
</protein>
<proteinExistence type="predicted"/>
<evidence type="ECO:0000259" key="3">
    <source>
        <dbReference type="PROSITE" id="PS51035"/>
    </source>
</evidence>
<feature type="compositionally biased region" description="Low complexity" evidence="2">
    <location>
        <begin position="371"/>
        <end position="384"/>
    </location>
</feature>